<keyword evidence="3" id="KW-1185">Reference proteome</keyword>
<dbReference type="Proteomes" id="UP000057609">
    <property type="component" value="Chromosome"/>
</dbReference>
<sequence length="290" mass="31401">MTTRILHILAFLLLWGFPAFAAEVVVVQGERMAPFEAALRGFKATAGVRSVERLVLSEQRGADVVRSVREARPRVVLAIGREALARLKEIREIPVVYVMVATPESTGAASRNVTGVAMNVPAERYLAFARGTLAGRRVGLLFDPARTGALAKEAAQAAERQGVALVSREVRSPRQAMQQLATLRGKVDVLWLLPDPTVVTAETMEAIALFSQENRVPVIAFAAKYLQNGALAAFEVDPADMGRQAGRMARRIMDGAAVEQVPAEAPARTTLRLNKTVARNLGVSPDLREE</sequence>
<keyword evidence="1" id="KW-0732">Signal</keyword>
<dbReference type="PANTHER" id="PTHR35271:SF1">
    <property type="entry name" value="ABC TRANSPORTER, SUBSTRATE-BINDING LIPOPROTEIN"/>
    <property type="match status" value="1"/>
</dbReference>
<dbReference type="SUPFAM" id="SSF53822">
    <property type="entry name" value="Periplasmic binding protein-like I"/>
    <property type="match status" value="1"/>
</dbReference>
<feature type="chain" id="PRO_5002098970" evidence="1">
    <location>
        <begin position="22"/>
        <end position="290"/>
    </location>
</feature>
<dbReference type="InterPro" id="IPR028082">
    <property type="entry name" value="Peripla_BP_I"/>
</dbReference>
<gene>
    <name evidence="2" type="ORF">GPICK_11335</name>
</gene>
<accession>A0A0B5BFH2</accession>
<dbReference type="HOGENOM" id="CLU_058196_4_2_7"/>
<dbReference type="STRING" id="345632.GPICK_11335"/>
<evidence type="ECO:0000313" key="2">
    <source>
        <dbReference type="EMBL" id="AJE03869.1"/>
    </source>
</evidence>
<dbReference type="Pfam" id="PF04392">
    <property type="entry name" value="ABC_sub_bind"/>
    <property type="match status" value="1"/>
</dbReference>
<organism evidence="2 3">
    <name type="scientific">Geobacter pickeringii</name>
    <dbReference type="NCBI Taxonomy" id="345632"/>
    <lineage>
        <taxon>Bacteria</taxon>
        <taxon>Pseudomonadati</taxon>
        <taxon>Thermodesulfobacteriota</taxon>
        <taxon>Desulfuromonadia</taxon>
        <taxon>Geobacterales</taxon>
        <taxon>Geobacteraceae</taxon>
        <taxon>Geobacter</taxon>
    </lineage>
</organism>
<dbReference type="OrthoDB" id="9776955at2"/>
<dbReference type="AlphaFoldDB" id="A0A0B5BFH2"/>
<evidence type="ECO:0000313" key="3">
    <source>
        <dbReference type="Proteomes" id="UP000057609"/>
    </source>
</evidence>
<evidence type="ECO:0000256" key="1">
    <source>
        <dbReference type="SAM" id="SignalP"/>
    </source>
</evidence>
<proteinExistence type="predicted"/>
<protein>
    <submittedName>
        <fullName evidence="2">ABC transporter substrate-binding protein</fullName>
    </submittedName>
</protein>
<name>A0A0B5BFH2_9BACT</name>
<dbReference type="InterPro" id="IPR007487">
    <property type="entry name" value="ABC_transpt-TYRBP-like"/>
</dbReference>
<dbReference type="Gene3D" id="3.40.50.2300">
    <property type="match status" value="2"/>
</dbReference>
<dbReference type="PANTHER" id="PTHR35271">
    <property type="entry name" value="ABC TRANSPORTER, SUBSTRATE-BINDING LIPOPROTEIN-RELATED"/>
    <property type="match status" value="1"/>
</dbReference>
<dbReference type="KEGG" id="gpi:GPICK_11335"/>
<feature type="signal peptide" evidence="1">
    <location>
        <begin position="1"/>
        <end position="21"/>
    </location>
</feature>
<dbReference type="RefSeq" id="WP_039743299.1">
    <property type="nucleotide sequence ID" value="NZ_CP009788.1"/>
</dbReference>
<reference evidence="2 3" key="1">
    <citation type="journal article" date="2015" name="Genome Announc.">
        <title>Complete Genome of Geobacter pickeringii G13T, a Metal-Reducing Isolate from Sedimentary Kaolin Deposits.</title>
        <authorList>
            <person name="Badalamenti J.P."/>
            <person name="Bond D.R."/>
        </authorList>
    </citation>
    <scope>NUCLEOTIDE SEQUENCE [LARGE SCALE GENOMIC DNA]</scope>
    <source>
        <strain evidence="2 3">G13</strain>
    </source>
</reference>
<dbReference type="EMBL" id="CP009788">
    <property type="protein sequence ID" value="AJE03869.1"/>
    <property type="molecule type" value="Genomic_DNA"/>
</dbReference>